<dbReference type="EMBL" id="JAQQWN010000010">
    <property type="protein sequence ID" value="KAK8062840.1"/>
    <property type="molecule type" value="Genomic_DNA"/>
</dbReference>
<accession>A0ABR1UXQ6</accession>
<evidence type="ECO:0000313" key="1">
    <source>
        <dbReference type="EMBL" id="KAK8062840.1"/>
    </source>
</evidence>
<dbReference type="RefSeq" id="XP_066661439.1">
    <property type="nucleotide sequence ID" value="XM_066819251.1"/>
</dbReference>
<evidence type="ECO:0000313" key="2">
    <source>
        <dbReference type="Proteomes" id="UP001433268"/>
    </source>
</evidence>
<organism evidence="1 2">
    <name type="scientific">Apiospora hydei</name>
    <dbReference type="NCBI Taxonomy" id="1337664"/>
    <lineage>
        <taxon>Eukaryota</taxon>
        <taxon>Fungi</taxon>
        <taxon>Dikarya</taxon>
        <taxon>Ascomycota</taxon>
        <taxon>Pezizomycotina</taxon>
        <taxon>Sordariomycetes</taxon>
        <taxon>Xylariomycetidae</taxon>
        <taxon>Amphisphaeriales</taxon>
        <taxon>Apiosporaceae</taxon>
        <taxon>Apiospora</taxon>
    </lineage>
</organism>
<gene>
    <name evidence="1" type="ORF">PG997_014937</name>
</gene>
<keyword evidence="2" id="KW-1185">Reference proteome</keyword>
<sequence length="141" mass="16394">MDGFPIMPTEIDRHIKIRRGDKLPSRDYGLIRRAAQRVVAFRIGEPESANSEALQDYLREIYQFSRHAWSLSHYWPVWFTPDIQMIPVEDMPPIRDSDEDFKQTLLAAAAATNDLALVRELLPTMQGRPDLVYQTRESRHA</sequence>
<reference evidence="1 2" key="1">
    <citation type="submission" date="2023-01" db="EMBL/GenBank/DDBJ databases">
        <title>Analysis of 21 Apiospora genomes using comparative genomics revels a genus with tremendous synthesis potential of carbohydrate active enzymes and secondary metabolites.</title>
        <authorList>
            <person name="Sorensen T."/>
        </authorList>
    </citation>
    <scope>NUCLEOTIDE SEQUENCE [LARGE SCALE GENOMIC DNA]</scope>
    <source>
        <strain evidence="1 2">CBS 114990</strain>
    </source>
</reference>
<name>A0ABR1UXQ6_9PEZI</name>
<comment type="caution">
    <text evidence="1">The sequence shown here is derived from an EMBL/GenBank/DDBJ whole genome shotgun (WGS) entry which is preliminary data.</text>
</comment>
<protein>
    <submittedName>
        <fullName evidence="1">Uncharacterized protein</fullName>
    </submittedName>
</protein>
<proteinExistence type="predicted"/>
<dbReference type="GeneID" id="92052311"/>
<dbReference type="Proteomes" id="UP001433268">
    <property type="component" value="Unassembled WGS sequence"/>
</dbReference>